<organism evidence="1 2">
    <name type="scientific">Racocetra persica</name>
    <dbReference type="NCBI Taxonomy" id="160502"/>
    <lineage>
        <taxon>Eukaryota</taxon>
        <taxon>Fungi</taxon>
        <taxon>Fungi incertae sedis</taxon>
        <taxon>Mucoromycota</taxon>
        <taxon>Glomeromycotina</taxon>
        <taxon>Glomeromycetes</taxon>
        <taxon>Diversisporales</taxon>
        <taxon>Gigasporaceae</taxon>
        <taxon>Racocetra</taxon>
    </lineage>
</organism>
<protein>
    <submittedName>
        <fullName evidence="1">26389_t:CDS:1</fullName>
    </submittedName>
</protein>
<accession>A0ACA9SB74</accession>
<evidence type="ECO:0000313" key="1">
    <source>
        <dbReference type="EMBL" id="CAG8834267.1"/>
    </source>
</evidence>
<sequence>MSNIAETTTTQEQASVTADMVLTSDQDAESQTPITRVIVIAIDQSEHSQHAFDWAVKNFLRKESDLVVLVNVRPTPSVPGPYAIGASYMDFTEVVTSLEEQ</sequence>
<name>A0ACA9SB74_9GLOM</name>
<dbReference type="EMBL" id="CAJVQC010108661">
    <property type="protein sequence ID" value="CAG8834267.1"/>
    <property type="molecule type" value="Genomic_DNA"/>
</dbReference>
<comment type="caution">
    <text evidence="1">The sequence shown here is derived from an EMBL/GenBank/DDBJ whole genome shotgun (WGS) entry which is preliminary data.</text>
</comment>
<proteinExistence type="predicted"/>
<gene>
    <name evidence="1" type="ORF">RPERSI_LOCUS29139</name>
</gene>
<keyword evidence="2" id="KW-1185">Reference proteome</keyword>
<dbReference type="Proteomes" id="UP000789920">
    <property type="component" value="Unassembled WGS sequence"/>
</dbReference>
<feature type="non-terminal residue" evidence="1">
    <location>
        <position position="101"/>
    </location>
</feature>
<evidence type="ECO:0000313" key="2">
    <source>
        <dbReference type="Proteomes" id="UP000789920"/>
    </source>
</evidence>
<reference evidence="1" key="1">
    <citation type="submission" date="2021-06" db="EMBL/GenBank/DDBJ databases">
        <authorList>
            <person name="Kallberg Y."/>
            <person name="Tangrot J."/>
            <person name="Rosling A."/>
        </authorList>
    </citation>
    <scope>NUCLEOTIDE SEQUENCE</scope>
    <source>
        <strain evidence="1">MA461A</strain>
    </source>
</reference>